<name>A0A841QBH1_9PROT</name>
<dbReference type="AlphaFoldDB" id="A0A841QBH1"/>
<proteinExistence type="predicted"/>
<organism evidence="1 2">
    <name type="scientific">Acetobacter lovaniensis</name>
    <dbReference type="NCBI Taxonomy" id="104100"/>
    <lineage>
        <taxon>Bacteria</taxon>
        <taxon>Pseudomonadati</taxon>
        <taxon>Pseudomonadota</taxon>
        <taxon>Alphaproteobacteria</taxon>
        <taxon>Acetobacterales</taxon>
        <taxon>Acetobacteraceae</taxon>
        <taxon>Acetobacter</taxon>
    </lineage>
</organism>
<reference evidence="1 2" key="1">
    <citation type="submission" date="2020-08" db="EMBL/GenBank/DDBJ databases">
        <title>Genomic Encyclopedia of Type Strains, Phase IV (KMG-IV): sequencing the most valuable type-strain genomes for metagenomic binning, comparative biology and taxonomic classification.</title>
        <authorList>
            <person name="Goeker M."/>
        </authorList>
    </citation>
    <scope>NUCLEOTIDE SEQUENCE [LARGE SCALE GENOMIC DNA]</scope>
    <source>
        <strain evidence="1 2">DSM 4491</strain>
    </source>
</reference>
<keyword evidence="2" id="KW-1185">Reference proteome</keyword>
<evidence type="ECO:0000313" key="2">
    <source>
        <dbReference type="Proteomes" id="UP000578000"/>
    </source>
</evidence>
<gene>
    <name evidence="1" type="ORF">HNR55_000108</name>
</gene>
<evidence type="ECO:0000313" key="1">
    <source>
        <dbReference type="EMBL" id="MBB6455547.1"/>
    </source>
</evidence>
<sequence>MLGDTELMLRQPETQNVCQIIPFQMEIMCRHRDYLDRWIAASQPMGICDADIFPAEEKQAGVSSGYVLVWVRETSNPAYKVYSRGNRWIVMDAVRDNTLGQFASFADALNMIRPVLPVKQDIVAA</sequence>
<accession>A0A841QBH1</accession>
<dbReference type="Proteomes" id="UP000578000">
    <property type="component" value="Unassembled WGS sequence"/>
</dbReference>
<comment type="caution">
    <text evidence="1">The sequence shown here is derived from an EMBL/GenBank/DDBJ whole genome shotgun (WGS) entry which is preliminary data.</text>
</comment>
<protein>
    <submittedName>
        <fullName evidence="1">Uncharacterized protein</fullName>
    </submittedName>
</protein>
<dbReference type="RefSeq" id="WP_242005370.1">
    <property type="nucleotide sequence ID" value="NZ_BAABDB010000006.1"/>
</dbReference>
<dbReference type="EMBL" id="JACHIE010000001">
    <property type="protein sequence ID" value="MBB6455547.1"/>
    <property type="molecule type" value="Genomic_DNA"/>
</dbReference>